<keyword evidence="1" id="KW-0235">DNA replication</keyword>
<evidence type="ECO:0000313" key="12">
    <source>
        <dbReference type="EMBL" id="CAB4924689.1"/>
    </source>
</evidence>
<name>A0A6J7I1T2_9ZZZZ</name>
<dbReference type="PANTHER" id="PTHR30153:SF2">
    <property type="entry name" value="REPLICATIVE DNA HELICASE"/>
    <property type="match status" value="1"/>
</dbReference>
<sequence>MFWDEVVEITPVGERQVYDATVLGTHNFVANGVIVHNSIEQDADVVMFLYRDEVYNADSGDKDTAEVIVSKHRSGPTGTTRLVFLDYCTLFTNMAREG</sequence>
<proteinExistence type="predicted"/>
<dbReference type="PANTHER" id="PTHR30153">
    <property type="entry name" value="REPLICATIVE DNA HELICASE DNAB"/>
    <property type="match status" value="1"/>
</dbReference>
<dbReference type="PROSITE" id="PS50818">
    <property type="entry name" value="INTEIN_C_TER"/>
    <property type="match status" value="1"/>
</dbReference>
<dbReference type="AlphaFoldDB" id="A0A6J7I1T2"/>
<dbReference type="InterPro" id="IPR007694">
    <property type="entry name" value="DNA_helicase_DnaB-like_C"/>
</dbReference>
<organism evidence="12">
    <name type="scientific">freshwater metagenome</name>
    <dbReference type="NCBI Taxonomy" id="449393"/>
    <lineage>
        <taxon>unclassified sequences</taxon>
        <taxon>metagenomes</taxon>
        <taxon>ecological metagenomes</taxon>
    </lineage>
</organism>
<dbReference type="InterPro" id="IPR006142">
    <property type="entry name" value="INTEIN"/>
</dbReference>
<accession>A0A6J7I1T2</accession>
<dbReference type="SUPFAM" id="SSF52540">
    <property type="entry name" value="P-loop containing nucleoside triphosphate hydrolases"/>
    <property type="match status" value="1"/>
</dbReference>
<dbReference type="NCBIfam" id="TIGR01443">
    <property type="entry name" value="intein_Cterm"/>
    <property type="match status" value="1"/>
</dbReference>
<evidence type="ECO:0000256" key="10">
    <source>
        <dbReference type="ARBA" id="ARBA00045002"/>
    </source>
</evidence>
<evidence type="ECO:0000256" key="5">
    <source>
        <dbReference type="ARBA" id="ARBA00022840"/>
    </source>
</evidence>
<keyword evidence="6" id="KW-0651">Protein splicing</keyword>
<dbReference type="GO" id="GO:0006260">
    <property type="term" value="P:DNA replication"/>
    <property type="evidence" value="ECO:0007669"/>
    <property type="project" value="UniProtKB-KW"/>
</dbReference>
<keyword evidence="7" id="KW-0238">DNA-binding</keyword>
<dbReference type="Pfam" id="PF14890">
    <property type="entry name" value="Intein_splicing"/>
    <property type="match status" value="1"/>
</dbReference>
<dbReference type="InterPro" id="IPR036844">
    <property type="entry name" value="Hint_dom_sf"/>
</dbReference>
<reference evidence="12" key="1">
    <citation type="submission" date="2020-05" db="EMBL/GenBank/DDBJ databases">
        <authorList>
            <person name="Chiriac C."/>
            <person name="Salcher M."/>
            <person name="Ghai R."/>
            <person name="Kavagutti S V."/>
        </authorList>
    </citation>
    <scope>NUCLEOTIDE SEQUENCE</scope>
</reference>
<dbReference type="SMART" id="SM00305">
    <property type="entry name" value="HintC"/>
    <property type="match status" value="1"/>
</dbReference>
<dbReference type="SUPFAM" id="SSF51294">
    <property type="entry name" value="Hedgehog/intein (Hint) domain"/>
    <property type="match status" value="1"/>
</dbReference>
<keyword evidence="2" id="KW-0547">Nucleotide-binding</keyword>
<dbReference type="GO" id="GO:0005524">
    <property type="term" value="F:ATP binding"/>
    <property type="evidence" value="ECO:0007669"/>
    <property type="project" value="UniProtKB-KW"/>
</dbReference>
<evidence type="ECO:0000256" key="9">
    <source>
        <dbReference type="ARBA" id="ARBA00044940"/>
    </source>
</evidence>
<dbReference type="Pfam" id="PF03796">
    <property type="entry name" value="DnaB_C"/>
    <property type="match status" value="1"/>
</dbReference>
<evidence type="ECO:0000256" key="6">
    <source>
        <dbReference type="ARBA" id="ARBA00023000"/>
    </source>
</evidence>
<dbReference type="GO" id="GO:0005829">
    <property type="term" value="C:cytosol"/>
    <property type="evidence" value="ECO:0007669"/>
    <property type="project" value="TreeGrafter"/>
</dbReference>
<evidence type="ECO:0000256" key="4">
    <source>
        <dbReference type="ARBA" id="ARBA00022813"/>
    </source>
</evidence>
<evidence type="ECO:0000256" key="2">
    <source>
        <dbReference type="ARBA" id="ARBA00022741"/>
    </source>
</evidence>
<dbReference type="PROSITE" id="PS51199">
    <property type="entry name" value="SF4_HELICASE"/>
    <property type="match status" value="1"/>
</dbReference>
<dbReference type="InterPro" id="IPR030934">
    <property type="entry name" value="Intein_C"/>
</dbReference>
<evidence type="ECO:0000256" key="8">
    <source>
        <dbReference type="ARBA" id="ARBA00023235"/>
    </source>
</evidence>
<keyword evidence="8" id="KW-0413">Isomerase</keyword>
<evidence type="ECO:0000256" key="1">
    <source>
        <dbReference type="ARBA" id="ARBA00022705"/>
    </source>
</evidence>
<keyword evidence="3" id="KW-0347">Helicase</keyword>
<evidence type="ECO:0000256" key="3">
    <source>
        <dbReference type="ARBA" id="ARBA00022806"/>
    </source>
</evidence>
<keyword evidence="3" id="KW-0378">Hydrolase</keyword>
<dbReference type="InterPro" id="IPR027417">
    <property type="entry name" value="P-loop_NTPase"/>
</dbReference>
<dbReference type="Gene3D" id="2.170.16.10">
    <property type="entry name" value="Hedgehog/Intein (Hint) domain"/>
    <property type="match status" value="1"/>
</dbReference>
<dbReference type="EMBL" id="CAFBMG010000295">
    <property type="protein sequence ID" value="CAB4924689.1"/>
    <property type="molecule type" value="Genomic_DNA"/>
</dbReference>
<dbReference type="InterPro" id="IPR003586">
    <property type="entry name" value="Hint_dom_C"/>
</dbReference>
<feature type="domain" description="SF4 helicase" evidence="11">
    <location>
        <begin position="38"/>
        <end position="98"/>
    </location>
</feature>
<keyword evidence="4" id="KW-0068">Autocatalytic cleavage</keyword>
<dbReference type="Gene3D" id="3.40.50.300">
    <property type="entry name" value="P-loop containing nucleotide triphosphate hydrolases"/>
    <property type="match status" value="1"/>
</dbReference>
<protein>
    <recommendedName>
        <fullName evidence="10">DNA 5'-3' helicase DnaB</fullName>
    </recommendedName>
</protein>
<dbReference type="PRINTS" id="PR00379">
    <property type="entry name" value="INTEIN"/>
</dbReference>
<dbReference type="GO" id="GO:0003677">
    <property type="term" value="F:DNA binding"/>
    <property type="evidence" value="ECO:0007669"/>
    <property type="project" value="UniProtKB-KW"/>
</dbReference>
<comment type="function">
    <text evidence="9">The intein is an endonuclease.</text>
</comment>
<dbReference type="GO" id="GO:0016539">
    <property type="term" value="P:intein-mediated protein splicing"/>
    <property type="evidence" value="ECO:0007669"/>
    <property type="project" value="InterPro"/>
</dbReference>
<dbReference type="GO" id="GO:0003678">
    <property type="term" value="F:DNA helicase activity"/>
    <property type="evidence" value="ECO:0007669"/>
    <property type="project" value="InterPro"/>
</dbReference>
<evidence type="ECO:0000256" key="7">
    <source>
        <dbReference type="ARBA" id="ARBA00023125"/>
    </source>
</evidence>
<keyword evidence="5" id="KW-0067">ATP-binding</keyword>
<gene>
    <name evidence="12" type="ORF">UFOPK3519_02120</name>
</gene>
<evidence type="ECO:0000259" key="11">
    <source>
        <dbReference type="PROSITE" id="PS51199"/>
    </source>
</evidence>